<keyword evidence="3" id="KW-1185">Reference proteome</keyword>
<proteinExistence type="predicted"/>
<organism evidence="2 3">
    <name type="scientific">Dimargaris verticillata</name>
    <dbReference type="NCBI Taxonomy" id="2761393"/>
    <lineage>
        <taxon>Eukaryota</taxon>
        <taxon>Fungi</taxon>
        <taxon>Fungi incertae sedis</taxon>
        <taxon>Zoopagomycota</taxon>
        <taxon>Kickxellomycotina</taxon>
        <taxon>Dimargaritomycetes</taxon>
        <taxon>Dimargaritales</taxon>
        <taxon>Dimargaritaceae</taxon>
        <taxon>Dimargaris</taxon>
    </lineage>
</organism>
<evidence type="ECO:0000313" key="3">
    <source>
        <dbReference type="Proteomes" id="UP001151582"/>
    </source>
</evidence>
<name>A0A9W8EBU3_9FUNG</name>
<keyword evidence="1" id="KW-0732">Signal</keyword>
<reference evidence="2" key="1">
    <citation type="submission" date="2022-07" db="EMBL/GenBank/DDBJ databases">
        <title>Phylogenomic reconstructions and comparative analyses of Kickxellomycotina fungi.</title>
        <authorList>
            <person name="Reynolds N.K."/>
            <person name="Stajich J.E."/>
            <person name="Barry K."/>
            <person name="Grigoriev I.V."/>
            <person name="Crous P."/>
            <person name="Smith M.E."/>
        </authorList>
    </citation>
    <scope>NUCLEOTIDE SEQUENCE</scope>
    <source>
        <strain evidence="2">RSA 567</strain>
    </source>
</reference>
<dbReference type="AlphaFoldDB" id="A0A9W8EBU3"/>
<evidence type="ECO:0008006" key="4">
    <source>
        <dbReference type="Google" id="ProtNLM"/>
    </source>
</evidence>
<feature type="signal peptide" evidence="1">
    <location>
        <begin position="1"/>
        <end position="26"/>
    </location>
</feature>
<sequence length="499" mass="55183">MRLFVSHPLRAWLVVVATLLAHTAIASVCQDCMDARCLQKKPVDCSANATQLSAASEVFAEGSKITLNKPSLGKRDEGFPHEPAPDDPKISIRFHCSAEHANQQCDNVQKSLTKAIGYLEDILALKESLAIDVKYFSYCSTYKKCNVDDVSAYGHAYPARSAVVVDQEGHLRLYPQPLIKQLDMYNPPSFANVDILAAFNSDIDYWFESEGTDIQPNQTDFELAVCREILHGLGLISQWDMYFGDKGTVLTPNPFSLDVDLTMPNKPFSVNSFLESAFDQYLVEKSNGKPLYFHAERMNQFLHGNSTGSSGAGNRVEFQSQMDFKKKFMASDVQPIARHVMDLATTPRSIVFVPHNEIIGLNETTASDSADPFYVETTIIPFRSEESLSHLDSDVFKDTANFVYQIEIRQGVSLTSLIARYTNDTNNPYGPAILTILNTMGYAVKGKLPRDINVTLANLSIPSGQRGVDPLNGSPQHTAPLWSSLLSVAIVVMMTSAQS</sequence>
<comment type="caution">
    <text evidence="2">The sequence shown here is derived from an EMBL/GenBank/DDBJ whole genome shotgun (WGS) entry which is preliminary data.</text>
</comment>
<accession>A0A9W8EBU3</accession>
<dbReference type="OrthoDB" id="73465at2759"/>
<dbReference type="Proteomes" id="UP001151582">
    <property type="component" value="Unassembled WGS sequence"/>
</dbReference>
<evidence type="ECO:0000256" key="1">
    <source>
        <dbReference type="SAM" id="SignalP"/>
    </source>
</evidence>
<evidence type="ECO:0000313" key="2">
    <source>
        <dbReference type="EMBL" id="KAJ1984715.1"/>
    </source>
</evidence>
<protein>
    <recommendedName>
        <fullName evidence="4">Sequence orphan</fullName>
    </recommendedName>
</protein>
<dbReference type="EMBL" id="JANBQB010000012">
    <property type="protein sequence ID" value="KAJ1984715.1"/>
    <property type="molecule type" value="Genomic_DNA"/>
</dbReference>
<gene>
    <name evidence="2" type="ORF">H4R34_000477</name>
</gene>
<feature type="chain" id="PRO_5040995288" description="Sequence orphan" evidence="1">
    <location>
        <begin position="27"/>
        <end position="499"/>
    </location>
</feature>